<dbReference type="InterPro" id="IPR020449">
    <property type="entry name" value="Tscrpt_reg_AraC-type_HTH"/>
</dbReference>
<dbReference type="PROSITE" id="PS00041">
    <property type="entry name" value="HTH_ARAC_FAMILY_1"/>
    <property type="match status" value="1"/>
</dbReference>
<evidence type="ECO:0000256" key="1">
    <source>
        <dbReference type="ARBA" id="ARBA00023015"/>
    </source>
</evidence>
<dbReference type="SMART" id="SM00342">
    <property type="entry name" value="HTH_ARAC"/>
    <property type="match status" value="1"/>
</dbReference>
<keyword evidence="2" id="KW-0238">DNA-binding</keyword>
<dbReference type="Pfam" id="PF12833">
    <property type="entry name" value="HTH_18"/>
    <property type="match status" value="1"/>
</dbReference>
<dbReference type="GO" id="GO:0043565">
    <property type="term" value="F:sequence-specific DNA binding"/>
    <property type="evidence" value="ECO:0007669"/>
    <property type="project" value="InterPro"/>
</dbReference>
<evidence type="ECO:0000313" key="7">
    <source>
        <dbReference type="Proteomes" id="UP000612456"/>
    </source>
</evidence>
<evidence type="ECO:0000256" key="4">
    <source>
        <dbReference type="SAM" id="MobiDB-lite"/>
    </source>
</evidence>
<proteinExistence type="predicted"/>
<feature type="region of interest" description="Disordered" evidence="4">
    <location>
        <begin position="269"/>
        <end position="292"/>
    </location>
</feature>
<dbReference type="AlphaFoldDB" id="A0A916YUF1"/>
<keyword evidence="3" id="KW-0804">Transcription</keyword>
<feature type="compositionally biased region" description="Polar residues" evidence="4">
    <location>
        <begin position="283"/>
        <end position="292"/>
    </location>
</feature>
<dbReference type="EMBL" id="BMHP01000001">
    <property type="protein sequence ID" value="GGD60825.1"/>
    <property type="molecule type" value="Genomic_DNA"/>
</dbReference>
<dbReference type="InterPro" id="IPR018062">
    <property type="entry name" value="HTH_AraC-typ_CS"/>
</dbReference>
<dbReference type="PANTHER" id="PTHR43280">
    <property type="entry name" value="ARAC-FAMILY TRANSCRIPTIONAL REGULATOR"/>
    <property type="match status" value="1"/>
</dbReference>
<dbReference type="RefSeq" id="WP_188991142.1">
    <property type="nucleotide sequence ID" value="NZ_BMHP01000001.1"/>
</dbReference>
<keyword evidence="7" id="KW-1185">Reference proteome</keyword>
<evidence type="ECO:0000313" key="6">
    <source>
        <dbReference type="EMBL" id="GGD60825.1"/>
    </source>
</evidence>
<dbReference type="Pfam" id="PF02311">
    <property type="entry name" value="AraC_binding"/>
    <property type="match status" value="1"/>
</dbReference>
<dbReference type="PROSITE" id="PS01124">
    <property type="entry name" value="HTH_ARAC_FAMILY_2"/>
    <property type="match status" value="1"/>
</dbReference>
<dbReference type="SUPFAM" id="SSF46689">
    <property type="entry name" value="Homeodomain-like"/>
    <property type="match status" value="2"/>
</dbReference>
<evidence type="ECO:0000256" key="2">
    <source>
        <dbReference type="ARBA" id="ARBA00023125"/>
    </source>
</evidence>
<name>A0A916YUF1_9BACL</name>
<dbReference type="Proteomes" id="UP000612456">
    <property type="component" value="Unassembled WGS sequence"/>
</dbReference>
<dbReference type="InterPro" id="IPR037923">
    <property type="entry name" value="HTH-like"/>
</dbReference>
<accession>A0A916YUF1</accession>
<dbReference type="PRINTS" id="PR00032">
    <property type="entry name" value="HTHARAC"/>
</dbReference>
<reference evidence="6" key="2">
    <citation type="submission" date="2020-09" db="EMBL/GenBank/DDBJ databases">
        <authorList>
            <person name="Sun Q."/>
            <person name="Zhou Y."/>
        </authorList>
    </citation>
    <scope>NUCLEOTIDE SEQUENCE</scope>
    <source>
        <strain evidence="6">CGMCC 1.15178</strain>
    </source>
</reference>
<dbReference type="Gene3D" id="1.10.10.60">
    <property type="entry name" value="Homeodomain-like"/>
    <property type="match status" value="2"/>
</dbReference>
<organism evidence="6 7">
    <name type="scientific">Paenibacillus nasutitermitis</name>
    <dbReference type="NCBI Taxonomy" id="1652958"/>
    <lineage>
        <taxon>Bacteria</taxon>
        <taxon>Bacillati</taxon>
        <taxon>Bacillota</taxon>
        <taxon>Bacilli</taxon>
        <taxon>Bacillales</taxon>
        <taxon>Paenibacillaceae</taxon>
        <taxon>Paenibacillus</taxon>
    </lineage>
</organism>
<evidence type="ECO:0000259" key="5">
    <source>
        <dbReference type="PROSITE" id="PS01124"/>
    </source>
</evidence>
<dbReference type="PANTHER" id="PTHR43280:SF30">
    <property type="entry name" value="MMSAB OPERON REGULATORY PROTEIN"/>
    <property type="match status" value="1"/>
</dbReference>
<dbReference type="GO" id="GO:0003700">
    <property type="term" value="F:DNA-binding transcription factor activity"/>
    <property type="evidence" value="ECO:0007669"/>
    <property type="project" value="InterPro"/>
</dbReference>
<dbReference type="InterPro" id="IPR003313">
    <property type="entry name" value="AraC-bd"/>
</dbReference>
<dbReference type="CDD" id="cd06986">
    <property type="entry name" value="cupin_MmsR-like_N"/>
    <property type="match status" value="1"/>
</dbReference>
<protein>
    <submittedName>
        <fullName evidence="6">AraC family transcriptional regulator</fullName>
    </submittedName>
</protein>
<dbReference type="InterPro" id="IPR018060">
    <property type="entry name" value="HTH_AraC"/>
</dbReference>
<keyword evidence="1" id="KW-0805">Transcription regulation</keyword>
<dbReference type="InterPro" id="IPR009057">
    <property type="entry name" value="Homeodomain-like_sf"/>
</dbReference>
<reference evidence="6" key="1">
    <citation type="journal article" date="2014" name="Int. J. Syst. Evol. Microbiol.">
        <title>Complete genome sequence of Corynebacterium casei LMG S-19264T (=DSM 44701T), isolated from a smear-ripened cheese.</title>
        <authorList>
            <consortium name="US DOE Joint Genome Institute (JGI-PGF)"/>
            <person name="Walter F."/>
            <person name="Albersmeier A."/>
            <person name="Kalinowski J."/>
            <person name="Ruckert C."/>
        </authorList>
    </citation>
    <scope>NUCLEOTIDE SEQUENCE</scope>
    <source>
        <strain evidence="6">CGMCC 1.15178</strain>
    </source>
</reference>
<gene>
    <name evidence="6" type="ORF">GCM10010911_18350</name>
</gene>
<comment type="caution">
    <text evidence="6">The sequence shown here is derived from an EMBL/GenBank/DDBJ whole genome shotgun (WGS) entry which is preliminary data.</text>
</comment>
<feature type="domain" description="HTH araC/xylS-type" evidence="5">
    <location>
        <begin position="174"/>
        <end position="272"/>
    </location>
</feature>
<dbReference type="SUPFAM" id="SSF51215">
    <property type="entry name" value="Regulatory protein AraC"/>
    <property type="match status" value="1"/>
</dbReference>
<evidence type="ECO:0000256" key="3">
    <source>
        <dbReference type="ARBA" id="ARBA00023163"/>
    </source>
</evidence>
<sequence>MTQKLELTYRQQLDSNLEYYYSGSERCAPGHSYGPAVRQYYLIHYVRSGRGIFRVSGKEHSLRAGQIFLINPGDVTYYQADLTDPWHYSWIAFHGLEAATNLRQANLTAESPVMALAHVNFMSCFEMLEDAKKLSEGRELRLTGGVYIFLSSLLEAASGKYAQPLPKPRGQYVRAAIEFTEKNFSRHMTIEELASYIGLNRSYLCAIFKEETQLSPQQYLIRYRMERACELLENESLSIGDISRSVGYDDPLVFSKMFTKLKGMSPREYRKQSAAPIDEATKRINQNHNSSL</sequence>
<dbReference type="Gene3D" id="2.60.120.280">
    <property type="entry name" value="Regulatory protein AraC"/>
    <property type="match status" value="1"/>
</dbReference>